<sequence length="172" mass="19173">MKFLLLGVTSRHRRSSCRCSGQLQPPIAVPLRHQISLVHAKPQPLVALKSDHQRRRSTTSPTSAVRRCRPPNLAAPQIDLATPSRRFPPSPEFPIVAGASPTSPTFSNLEVNLNIPRNTACMHPYGPFGALARHAYFTSYNKSTIYGFASMWDTFYLFMSTTFELRFAAGEL</sequence>
<organism evidence="2 3">
    <name type="scientific">Leersia perrieri</name>
    <dbReference type="NCBI Taxonomy" id="77586"/>
    <lineage>
        <taxon>Eukaryota</taxon>
        <taxon>Viridiplantae</taxon>
        <taxon>Streptophyta</taxon>
        <taxon>Embryophyta</taxon>
        <taxon>Tracheophyta</taxon>
        <taxon>Spermatophyta</taxon>
        <taxon>Magnoliopsida</taxon>
        <taxon>Liliopsida</taxon>
        <taxon>Poales</taxon>
        <taxon>Poaceae</taxon>
        <taxon>BOP clade</taxon>
        <taxon>Oryzoideae</taxon>
        <taxon>Oryzeae</taxon>
        <taxon>Oryzinae</taxon>
        <taxon>Leersia</taxon>
    </lineage>
</organism>
<reference evidence="2 3" key="1">
    <citation type="submission" date="2012-08" db="EMBL/GenBank/DDBJ databases">
        <title>Oryza genome evolution.</title>
        <authorList>
            <person name="Wing R.A."/>
        </authorList>
    </citation>
    <scope>NUCLEOTIDE SEQUENCE</scope>
</reference>
<reference evidence="3" key="2">
    <citation type="submission" date="2013-12" db="EMBL/GenBank/DDBJ databases">
        <authorList>
            <person name="Yu Y."/>
            <person name="Lee S."/>
            <person name="de Baynast K."/>
            <person name="Wissotski M."/>
            <person name="Liu L."/>
            <person name="Talag J."/>
            <person name="Goicoechea J."/>
            <person name="Angelova A."/>
            <person name="Jetty R."/>
            <person name="Kudrna D."/>
            <person name="Golser W."/>
            <person name="Rivera L."/>
            <person name="Zhang J."/>
            <person name="Wing R."/>
        </authorList>
    </citation>
    <scope>NUCLEOTIDE SEQUENCE</scope>
</reference>
<dbReference type="Gramene" id="LPERR06G12420.1">
    <property type="protein sequence ID" value="LPERR06G12420.1"/>
    <property type="gene ID" value="LPERR06G12420"/>
</dbReference>
<evidence type="ECO:0000313" key="2">
    <source>
        <dbReference type="EnsemblPlants" id="LPERR06G12420.1"/>
    </source>
</evidence>
<name>A0A0D9WQ94_9ORYZ</name>
<accession>A0A0D9WQ94</accession>
<evidence type="ECO:0000313" key="3">
    <source>
        <dbReference type="Proteomes" id="UP000032180"/>
    </source>
</evidence>
<dbReference type="Proteomes" id="UP000032180">
    <property type="component" value="Chromosome 6"/>
</dbReference>
<feature type="region of interest" description="Disordered" evidence="1">
    <location>
        <begin position="48"/>
        <end position="68"/>
    </location>
</feature>
<keyword evidence="3" id="KW-1185">Reference proteome</keyword>
<dbReference type="AlphaFoldDB" id="A0A0D9WQ94"/>
<dbReference type="HOGENOM" id="CLU_1557504_0_0_1"/>
<evidence type="ECO:0000256" key="1">
    <source>
        <dbReference type="SAM" id="MobiDB-lite"/>
    </source>
</evidence>
<protein>
    <submittedName>
        <fullName evidence="2">Uncharacterized protein</fullName>
    </submittedName>
</protein>
<dbReference type="EnsemblPlants" id="LPERR06G12420.1">
    <property type="protein sequence ID" value="LPERR06G12420.1"/>
    <property type="gene ID" value="LPERR06G12420"/>
</dbReference>
<proteinExistence type="predicted"/>
<reference evidence="2" key="3">
    <citation type="submission" date="2015-04" db="UniProtKB">
        <authorList>
            <consortium name="EnsemblPlants"/>
        </authorList>
    </citation>
    <scope>IDENTIFICATION</scope>
</reference>